<gene>
    <name evidence="4" type="ORF">A2988_02990</name>
</gene>
<evidence type="ECO:0008006" key="6">
    <source>
        <dbReference type="Google" id="ProtNLM"/>
    </source>
</evidence>
<keyword evidence="1" id="KW-0732">Signal</keyword>
<dbReference type="InterPro" id="IPR036116">
    <property type="entry name" value="FN3_sf"/>
</dbReference>
<dbReference type="Gene3D" id="2.60.40.10">
    <property type="entry name" value="Immunoglobulins"/>
    <property type="match status" value="3"/>
</dbReference>
<feature type="domain" description="Fibronectin type-III" evidence="3">
    <location>
        <begin position="123"/>
        <end position="232"/>
    </location>
</feature>
<dbReference type="SUPFAM" id="SSF49265">
    <property type="entry name" value="Fibronectin type III"/>
    <property type="match status" value="1"/>
</dbReference>
<dbReference type="InterPro" id="IPR000601">
    <property type="entry name" value="PKD_dom"/>
</dbReference>
<dbReference type="InterPro" id="IPR035986">
    <property type="entry name" value="PKD_dom_sf"/>
</dbReference>
<sequence length="1267" mass="127163">MKRSCVIFYVFASSIFCALLLFSFPHDASAALAAQSATGPWTNADIKLGYADFQFYSPVPVFGANTATYDYNCSDNDDPSDPARIKCVGYPPYASNTYICSGDVFLSSNSAWLFYGCVADTVAPAIVQNVQAVGVLSSAINVTWDPATDNVGVIGYRVLVLQGTQFIQIGTVLHTGAAAYAFTDGLLPVSPATSVSGRTLTPSTNYAYGVVAYDAANNASSYAPVWGTTLAAPAPTVTAINPASGYNNASVAISSVTGTNFLSGATVKLTRTGQPDIACSGFTFSGSAILSNGTCPITGAATGQWNVVVTNTDGQSGTFANGFTISLLPSYSLSVTIAGTGTGSVSGSMSCGTGTCTSSFISGTSITLTATPSGGSTFAGWSGASCTGTGSCTFAITANSSVTATFTLLPPTVTTSAPTLVTTSSATLNSSVNPNGNSATGWFQYSTVNPGSCNDTFGIRVPLSGGTSLGSGTSPVNDSRAISGLSGSTWYYYCAIASNAGGVSYGSVVSFLTSTASYSISVATAGTGTGSIAFGPAGTPCGTNCVSYLSGIPVTLTASPSGGSIFAGWSSGTGSASACTGTGSCAFAVTANSAVTATFNLPSYALVVTTAGTGTGTIAVNPPTGPYVSGTLITLTATPSGGSTFAGFSGACVSAATTCTFTITANSTVTATFSLPSHALAVTTAGTGTGTVTSSPAGINCPGACSAFFVSGTAVTLVATPNSGFSFTGWSGACTGTGTCSVTMDAAKSVTATFDDTAAPIFTLTSPMPPATFPAGVASVTLSGNTSEPAVCTYNSIAFGPSATTHSRIFSSPASGTYTYTIECTDAAGNVSGITTAMFTVDNPILDMTPPTISASPSGVLASSAAGSPTTIVAVTGEPATLCKYSLTQNPVSADNTAALATLSAMPGSFTMIDPTHFSALTNPLIAGMSYMYYIRCQDTAGNNNLADYTLSFSVAASGNQVPIASFTVNPSTSGIVPFTIDVNASASLDPDGTIAAYIWNWGDGFATTSVSALDTHTYQAVGTYTLTLIVVDNGGLSGSSGTAYETITVSALPPPPSATTVCLAQCSAAVPCVSPNICGPSGVCINPAGVGGGPLRFDGATSLLDGSDFQYTPAVYPAGTTALIMNVRTDVNATCQYILNTPGTFYGATTMKNFTATGGKNHSVKLTGLKPGGTLTAPTPLAYDYYVKCKDVSTGTGEFNTTDYPVSFTISNASMITAPGPYTCLINQSFVKNGVPYFFDICYKQCATSADCTAPATCDAVKKVCR</sequence>
<evidence type="ECO:0000313" key="4">
    <source>
        <dbReference type="EMBL" id="OGD34464.1"/>
    </source>
</evidence>
<comment type="caution">
    <text evidence="4">The sequence shown here is derived from an EMBL/GenBank/DDBJ whole genome shotgun (WGS) entry which is preliminary data.</text>
</comment>
<dbReference type="InterPro" id="IPR013783">
    <property type="entry name" value="Ig-like_fold"/>
</dbReference>
<name>A0A1F5BV24_9BACT</name>
<dbReference type="InterPro" id="IPR044060">
    <property type="entry name" value="Bacterial_rp_domain"/>
</dbReference>
<accession>A0A1F5BV24</accession>
<organism evidence="4 5">
    <name type="scientific">Candidatus Azambacteria bacterium RIFCSPLOWO2_01_FULL_46_25</name>
    <dbReference type="NCBI Taxonomy" id="1797298"/>
    <lineage>
        <taxon>Bacteria</taxon>
        <taxon>Candidatus Azamiibacteriota</taxon>
    </lineage>
</organism>
<proteinExistence type="predicted"/>
<feature type="chain" id="PRO_5009518006" description="PKD domain-containing protein" evidence="1">
    <location>
        <begin position="29"/>
        <end position="1267"/>
    </location>
</feature>
<evidence type="ECO:0000259" key="3">
    <source>
        <dbReference type="PROSITE" id="PS50853"/>
    </source>
</evidence>
<evidence type="ECO:0000313" key="5">
    <source>
        <dbReference type="Proteomes" id="UP000176650"/>
    </source>
</evidence>
<dbReference type="AlphaFoldDB" id="A0A1F5BV24"/>
<dbReference type="CDD" id="cd00146">
    <property type="entry name" value="PKD"/>
    <property type="match status" value="1"/>
</dbReference>
<dbReference type="PROSITE" id="PS50853">
    <property type="entry name" value="FN3"/>
    <property type="match status" value="1"/>
</dbReference>
<dbReference type="PROSITE" id="PS50093">
    <property type="entry name" value="PKD"/>
    <property type="match status" value="1"/>
</dbReference>
<protein>
    <recommendedName>
        <fullName evidence="6">PKD domain-containing protein</fullName>
    </recommendedName>
</protein>
<feature type="domain" description="PKD" evidence="2">
    <location>
        <begin position="964"/>
        <end position="1036"/>
    </location>
</feature>
<feature type="signal peptide" evidence="1">
    <location>
        <begin position="1"/>
        <end position="28"/>
    </location>
</feature>
<dbReference type="Pfam" id="PF18911">
    <property type="entry name" value="PKD_4"/>
    <property type="match status" value="1"/>
</dbReference>
<dbReference type="SMART" id="SM00089">
    <property type="entry name" value="PKD"/>
    <property type="match status" value="1"/>
</dbReference>
<reference evidence="4 5" key="1">
    <citation type="journal article" date="2016" name="Nat. Commun.">
        <title>Thousands of microbial genomes shed light on interconnected biogeochemical processes in an aquifer system.</title>
        <authorList>
            <person name="Anantharaman K."/>
            <person name="Brown C.T."/>
            <person name="Hug L.A."/>
            <person name="Sharon I."/>
            <person name="Castelle C.J."/>
            <person name="Probst A.J."/>
            <person name="Thomas B.C."/>
            <person name="Singh A."/>
            <person name="Wilkins M.J."/>
            <person name="Karaoz U."/>
            <person name="Brodie E.L."/>
            <person name="Williams K.H."/>
            <person name="Hubbard S.S."/>
            <person name="Banfield J.F."/>
        </authorList>
    </citation>
    <scope>NUCLEOTIDE SEQUENCE [LARGE SCALE GENOMIC DNA]</scope>
</reference>
<evidence type="ECO:0000256" key="1">
    <source>
        <dbReference type="SAM" id="SignalP"/>
    </source>
</evidence>
<dbReference type="SMART" id="SM00060">
    <property type="entry name" value="FN3"/>
    <property type="match status" value="2"/>
</dbReference>
<dbReference type="SUPFAM" id="SSF49299">
    <property type="entry name" value="PKD domain"/>
    <property type="match status" value="1"/>
</dbReference>
<dbReference type="Pfam" id="PF18998">
    <property type="entry name" value="Flg_new_2"/>
    <property type="match status" value="4"/>
</dbReference>
<dbReference type="InterPro" id="IPR003961">
    <property type="entry name" value="FN3_dom"/>
</dbReference>
<dbReference type="STRING" id="1797298.A2988_02990"/>
<dbReference type="InterPro" id="IPR022409">
    <property type="entry name" value="PKD/Chitinase_dom"/>
</dbReference>
<dbReference type="EMBL" id="MEYS01000001">
    <property type="protein sequence ID" value="OGD34464.1"/>
    <property type="molecule type" value="Genomic_DNA"/>
</dbReference>
<dbReference type="Proteomes" id="UP000176650">
    <property type="component" value="Unassembled WGS sequence"/>
</dbReference>
<evidence type="ECO:0000259" key="2">
    <source>
        <dbReference type="PROSITE" id="PS50093"/>
    </source>
</evidence>